<dbReference type="AlphaFoldDB" id="A0AA38CB59"/>
<evidence type="ECO:0000313" key="1">
    <source>
        <dbReference type="EMBL" id="KAH9293722.1"/>
    </source>
</evidence>
<protein>
    <recommendedName>
        <fullName evidence="3">NYN domain-containing protein</fullName>
    </recommendedName>
</protein>
<feature type="non-terminal residue" evidence="1">
    <location>
        <position position="167"/>
    </location>
</feature>
<gene>
    <name evidence="1" type="ORF">KI387_041074</name>
</gene>
<dbReference type="EMBL" id="JAHRHJ020000800">
    <property type="protein sequence ID" value="KAH9293722.1"/>
    <property type="molecule type" value="Genomic_DNA"/>
</dbReference>
<proteinExistence type="predicted"/>
<dbReference type="PANTHER" id="PTHR14379:SF3">
    <property type="entry name" value="MEIOSIS REGULATOR AND MRNA STABILITY FACTOR 1"/>
    <property type="match status" value="1"/>
</dbReference>
<accession>A0AA38CB59</accession>
<sequence length="167" mass="18969">AVVVAEKAAVALEAHWTEKMAALEAAMPASSSRVGIFWDMDSCGLPRGVPTEAVVDNIIRYLRTRGINQTISAFVVCIYDKHLFLPESVMEVLSRRGIEVVRGDIVNFVPKFVKWTKPRRHSIVLVISKDRYLTTDLFEMQRLRHTVLIAQLVYGQLKEWPELATYP</sequence>
<reference evidence="1 2" key="1">
    <citation type="journal article" date="2021" name="Nat. Plants">
        <title>The Taxus genome provides insights into paclitaxel biosynthesis.</title>
        <authorList>
            <person name="Xiong X."/>
            <person name="Gou J."/>
            <person name="Liao Q."/>
            <person name="Li Y."/>
            <person name="Zhou Q."/>
            <person name="Bi G."/>
            <person name="Li C."/>
            <person name="Du R."/>
            <person name="Wang X."/>
            <person name="Sun T."/>
            <person name="Guo L."/>
            <person name="Liang H."/>
            <person name="Lu P."/>
            <person name="Wu Y."/>
            <person name="Zhang Z."/>
            <person name="Ro D.K."/>
            <person name="Shang Y."/>
            <person name="Huang S."/>
            <person name="Yan J."/>
        </authorList>
    </citation>
    <scope>NUCLEOTIDE SEQUENCE [LARGE SCALE GENOMIC DNA]</scope>
    <source>
        <strain evidence="1">Ta-2019</strain>
    </source>
</reference>
<dbReference type="GO" id="GO:0010468">
    <property type="term" value="P:regulation of gene expression"/>
    <property type="evidence" value="ECO:0007669"/>
    <property type="project" value="InterPro"/>
</dbReference>
<organism evidence="1 2">
    <name type="scientific">Taxus chinensis</name>
    <name type="common">Chinese yew</name>
    <name type="synonym">Taxus wallichiana var. chinensis</name>
    <dbReference type="NCBI Taxonomy" id="29808"/>
    <lineage>
        <taxon>Eukaryota</taxon>
        <taxon>Viridiplantae</taxon>
        <taxon>Streptophyta</taxon>
        <taxon>Embryophyta</taxon>
        <taxon>Tracheophyta</taxon>
        <taxon>Spermatophyta</taxon>
        <taxon>Pinopsida</taxon>
        <taxon>Pinidae</taxon>
        <taxon>Conifers II</taxon>
        <taxon>Cupressales</taxon>
        <taxon>Taxaceae</taxon>
        <taxon>Taxus</taxon>
    </lineage>
</organism>
<feature type="non-terminal residue" evidence="1">
    <location>
        <position position="1"/>
    </location>
</feature>
<dbReference type="InterPro" id="IPR024768">
    <property type="entry name" value="Marf1"/>
</dbReference>
<dbReference type="GO" id="GO:0005777">
    <property type="term" value="C:peroxisome"/>
    <property type="evidence" value="ECO:0007669"/>
    <property type="project" value="InterPro"/>
</dbReference>
<evidence type="ECO:0008006" key="3">
    <source>
        <dbReference type="Google" id="ProtNLM"/>
    </source>
</evidence>
<comment type="caution">
    <text evidence="1">The sequence shown here is derived from an EMBL/GenBank/DDBJ whole genome shotgun (WGS) entry which is preliminary data.</text>
</comment>
<dbReference type="PANTHER" id="PTHR14379">
    <property type="entry name" value="LIMKAIN B LKAP"/>
    <property type="match status" value="1"/>
</dbReference>
<name>A0AA38CB59_TAXCH</name>
<dbReference type="Proteomes" id="UP000824469">
    <property type="component" value="Unassembled WGS sequence"/>
</dbReference>
<keyword evidence="2" id="KW-1185">Reference proteome</keyword>
<evidence type="ECO:0000313" key="2">
    <source>
        <dbReference type="Proteomes" id="UP000824469"/>
    </source>
</evidence>